<reference evidence="2" key="1">
    <citation type="submission" date="2020-07" db="EMBL/GenBank/DDBJ databases">
        <title>Multicomponent nature underlies the extraordinary mechanical properties of spider dragline silk.</title>
        <authorList>
            <person name="Kono N."/>
            <person name="Nakamura H."/>
            <person name="Mori M."/>
            <person name="Yoshida Y."/>
            <person name="Ohtoshi R."/>
            <person name="Malay A.D."/>
            <person name="Moran D.A.P."/>
            <person name="Tomita M."/>
            <person name="Numata K."/>
            <person name="Arakawa K."/>
        </authorList>
    </citation>
    <scope>NUCLEOTIDE SEQUENCE</scope>
</reference>
<protein>
    <submittedName>
        <fullName evidence="2">Uncharacterized protein</fullName>
    </submittedName>
</protein>
<dbReference type="AlphaFoldDB" id="A0A8X6L2Z1"/>
<feature type="region of interest" description="Disordered" evidence="1">
    <location>
        <begin position="49"/>
        <end position="83"/>
    </location>
</feature>
<keyword evidence="3" id="KW-1185">Reference proteome</keyword>
<accession>A0A8X6L2Z1</accession>
<dbReference type="EMBL" id="BMAO01014210">
    <property type="protein sequence ID" value="GFQ93576.1"/>
    <property type="molecule type" value="Genomic_DNA"/>
</dbReference>
<gene>
    <name evidence="2" type="ORF">TNCT_474031</name>
</gene>
<proteinExistence type="predicted"/>
<comment type="caution">
    <text evidence="2">The sequence shown here is derived from an EMBL/GenBank/DDBJ whole genome shotgun (WGS) entry which is preliminary data.</text>
</comment>
<evidence type="ECO:0000313" key="3">
    <source>
        <dbReference type="Proteomes" id="UP000887116"/>
    </source>
</evidence>
<evidence type="ECO:0000313" key="2">
    <source>
        <dbReference type="EMBL" id="GFQ93576.1"/>
    </source>
</evidence>
<organism evidence="2 3">
    <name type="scientific">Trichonephila clavata</name>
    <name type="common">Joro spider</name>
    <name type="synonym">Nephila clavata</name>
    <dbReference type="NCBI Taxonomy" id="2740835"/>
    <lineage>
        <taxon>Eukaryota</taxon>
        <taxon>Metazoa</taxon>
        <taxon>Ecdysozoa</taxon>
        <taxon>Arthropoda</taxon>
        <taxon>Chelicerata</taxon>
        <taxon>Arachnida</taxon>
        <taxon>Araneae</taxon>
        <taxon>Araneomorphae</taxon>
        <taxon>Entelegynae</taxon>
        <taxon>Araneoidea</taxon>
        <taxon>Nephilidae</taxon>
        <taxon>Trichonephila</taxon>
    </lineage>
</organism>
<dbReference type="Proteomes" id="UP000887116">
    <property type="component" value="Unassembled WGS sequence"/>
</dbReference>
<sequence length="106" mass="11851">MEIFLGANNDSGEFTEPYGRKRTCLSRLSKRRSLCASKVQKRWEKSHVPFDSHSTISPEHSGAMHAENSISTEGSHAGEKEQHFNASANKFQMFLSVPTSTFSDSE</sequence>
<evidence type="ECO:0000256" key="1">
    <source>
        <dbReference type="SAM" id="MobiDB-lite"/>
    </source>
</evidence>
<name>A0A8X6L2Z1_TRICU</name>